<organism evidence="2 3">
    <name type="scientific">Olpidium bornovanus</name>
    <dbReference type="NCBI Taxonomy" id="278681"/>
    <lineage>
        <taxon>Eukaryota</taxon>
        <taxon>Fungi</taxon>
        <taxon>Fungi incertae sedis</taxon>
        <taxon>Olpidiomycota</taxon>
        <taxon>Olpidiomycotina</taxon>
        <taxon>Olpidiomycetes</taxon>
        <taxon>Olpidiales</taxon>
        <taxon>Olpidiaceae</taxon>
        <taxon>Olpidium</taxon>
    </lineage>
</organism>
<dbReference type="AlphaFoldDB" id="A0A8H8DM05"/>
<feature type="non-terminal residue" evidence="2">
    <location>
        <position position="1"/>
    </location>
</feature>
<accession>A0A8H8DM05</accession>
<evidence type="ECO:0000313" key="3">
    <source>
        <dbReference type="Proteomes" id="UP000673691"/>
    </source>
</evidence>
<feature type="compositionally biased region" description="Low complexity" evidence="1">
    <location>
        <begin position="27"/>
        <end position="41"/>
    </location>
</feature>
<evidence type="ECO:0000256" key="1">
    <source>
        <dbReference type="SAM" id="MobiDB-lite"/>
    </source>
</evidence>
<feature type="compositionally biased region" description="Basic and acidic residues" evidence="1">
    <location>
        <begin position="10"/>
        <end position="25"/>
    </location>
</feature>
<comment type="caution">
    <text evidence="2">The sequence shown here is derived from an EMBL/GenBank/DDBJ whole genome shotgun (WGS) entry which is preliminary data.</text>
</comment>
<sequence>HLLPPPLLDHTPKQKLREPNKRAENSARALRTAPARRTATPGESEGVAASCSVCTRSPGTPVCCSPMGSEKTFWGTFTLESPRGSVMRQLAPAKNCTCSSGITLQSGSVRGKRGYGGEQRVVGLWILRT</sequence>
<reference evidence="2 3" key="1">
    <citation type="journal article" name="Sci. Rep.">
        <title>Genome-scale phylogenetic analyses confirm Olpidium as the closest living zoosporic fungus to the non-flagellated, terrestrial fungi.</title>
        <authorList>
            <person name="Chang Y."/>
            <person name="Rochon D."/>
            <person name="Sekimoto S."/>
            <person name="Wang Y."/>
            <person name="Chovatia M."/>
            <person name="Sandor L."/>
            <person name="Salamov A."/>
            <person name="Grigoriev I.V."/>
            <person name="Stajich J.E."/>
            <person name="Spatafora J.W."/>
        </authorList>
    </citation>
    <scope>NUCLEOTIDE SEQUENCE [LARGE SCALE GENOMIC DNA]</scope>
    <source>
        <strain evidence="2">S191</strain>
    </source>
</reference>
<dbReference type="EMBL" id="JAEFCI010000950">
    <property type="protein sequence ID" value="KAG5463223.1"/>
    <property type="molecule type" value="Genomic_DNA"/>
</dbReference>
<evidence type="ECO:0000313" key="2">
    <source>
        <dbReference type="EMBL" id="KAG5463223.1"/>
    </source>
</evidence>
<keyword evidence="3" id="KW-1185">Reference proteome</keyword>
<dbReference type="Proteomes" id="UP000673691">
    <property type="component" value="Unassembled WGS sequence"/>
</dbReference>
<feature type="region of interest" description="Disordered" evidence="1">
    <location>
        <begin position="1"/>
        <end position="50"/>
    </location>
</feature>
<name>A0A8H8DM05_9FUNG</name>
<proteinExistence type="predicted"/>
<gene>
    <name evidence="2" type="ORF">BJ554DRAFT_912</name>
</gene>
<protein>
    <submittedName>
        <fullName evidence="2">Uncharacterized protein</fullName>
    </submittedName>
</protein>